<dbReference type="Gene3D" id="3.30.450.180">
    <property type="match status" value="1"/>
</dbReference>
<evidence type="ECO:0000313" key="2">
    <source>
        <dbReference type="EMBL" id="GAA4429811.1"/>
    </source>
</evidence>
<dbReference type="Pfam" id="PF17765">
    <property type="entry name" value="MLTR_LBD"/>
    <property type="match status" value="1"/>
</dbReference>
<accession>A0ABP8LJ08</accession>
<dbReference type="PROSITE" id="PS50943">
    <property type="entry name" value="HTH_CROC1"/>
    <property type="match status" value="1"/>
</dbReference>
<feature type="domain" description="HTH cro/C1-type" evidence="1">
    <location>
        <begin position="31"/>
        <end position="78"/>
    </location>
</feature>
<evidence type="ECO:0000313" key="3">
    <source>
        <dbReference type="Proteomes" id="UP001500622"/>
    </source>
</evidence>
<name>A0ABP8LJ08_9MICO</name>
<proteinExistence type="predicted"/>
<organism evidence="2 3">
    <name type="scientific">Georgenia halophila</name>
    <dbReference type="NCBI Taxonomy" id="620889"/>
    <lineage>
        <taxon>Bacteria</taxon>
        <taxon>Bacillati</taxon>
        <taxon>Actinomycetota</taxon>
        <taxon>Actinomycetes</taxon>
        <taxon>Micrococcales</taxon>
        <taxon>Bogoriellaceae</taxon>
        <taxon>Georgenia</taxon>
    </lineage>
</organism>
<dbReference type="EMBL" id="BAABGN010000013">
    <property type="protein sequence ID" value="GAA4429811.1"/>
    <property type="molecule type" value="Genomic_DNA"/>
</dbReference>
<dbReference type="Gene3D" id="1.10.260.40">
    <property type="entry name" value="lambda repressor-like DNA-binding domains"/>
    <property type="match status" value="1"/>
</dbReference>
<sequence>MSLADHLRALRGRTGPERVGLPLGGPRRVTGLRREEVAVLAGVSVDYYTRLEQGREDHPSAQVVDSLGRAFDLHGDERDHLFLLAGLVPPPTRTVHHVAPHLTGLLDRWSDQPAFVLSPLLDVLARNELGAALFAPLRHADNLARAVFLDPDAPAFYDDWHRAAESTVAHLRHTTATLPEEQVRDLVDELSAASRVFGRLWGQSRVQGKTEDSKRFHHPEVGVLDLRYHTFTVNGSRGQQLLVYEAGPGSDTERSLALLGSLAATDRPVG</sequence>
<dbReference type="InterPro" id="IPR041413">
    <property type="entry name" value="MLTR_LBD"/>
</dbReference>
<dbReference type="CDD" id="cd00093">
    <property type="entry name" value="HTH_XRE"/>
    <property type="match status" value="1"/>
</dbReference>
<dbReference type="PANTHER" id="PTHR35010">
    <property type="entry name" value="BLL4672 PROTEIN-RELATED"/>
    <property type="match status" value="1"/>
</dbReference>
<dbReference type="Proteomes" id="UP001500622">
    <property type="component" value="Unassembled WGS sequence"/>
</dbReference>
<comment type="caution">
    <text evidence="2">The sequence shown here is derived from an EMBL/GenBank/DDBJ whole genome shotgun (WGS) entry which is preliminary data.</text>
</comment>
<evidence type="ECO:0000259" key="1">
    <source>
        <dbReference type="PROSITE" id="PS50943"/>
    </source>
</evidence>
<dbReference type="SMART" id="SM00530">
    <property type="entry name" value="HTH_XRE"/>
    <property type="match status" value="1"/>
</dbReference>
<dbReference type="SUPFAM" id="SSF47413">
    <property type="entry name" value="lambda repressor-like DNA-binding domains"/>
    <property type="match status" value="1"/>
</dbReference>
<dbReference type="RefSeq" id="WP_345217429.1">
    <property type="nucleotide sequence ID" value="NZ_BAABGN010000013.1"/>
</dbReference>
<keyword evidence="3" id="KW-1185">Reference proteome</keyword>
<protein>
    <submittedName>
        <fullName evidence="2">Helix-turn-helix transcriptional regulator</fullName>
    </submittedName>
</protein>
<dbReference type="InterPro" id="IPR001387">
    <property type="entry name" value="Cro/C1-type_HTH"/>
</dbReference>
<dbReference type="PANTHER" id="PTHR35010:SF2">
    <property type="entry name" value="BLL4672 PROTEIN"/>
    <property type="match status" value="1"/>
</dbReference>
<gene>
    <name evidence="2" type="ORF">GCM10023169_32510</name>
</gene>
<dbReference type="InterPro" id="IPR010982">
    <property type="entry name" value="Lambda_DNA-bd_dom_sf"/>
</dbReference>
<reference evidence="3" key="1">
    <citation type="journal article" date="2019" name="Int. J. Syst. Evol. Microbiol.">
        <title>The Global Catalogue of Microorganisms (GCM) 10K type strain sequencing project: providing services to taxonomists for standard genome sequencing and annotation.</title>
        <authorList>
            <consortium name="The Broad Institute Genomics Platform"/>
            <consortium name="The Broad Institute Genome Sequencing Center for Infectious Disease"/>
            <person name="Wu L."/>
            <person name="Ma J."/>
        </authorList>
    </citation>
    <scope>NUCLEOTIDE SEQUENCE [LARGE SCALE GENOMIC DNA]</scope>
    <source>
        <strain evidence="3">JCM 17810</strain>
    </source>
</reference>
<dbReference type="Pfam" id="PF13560">
    <property type="entry name" value="HTH_31"/>
    <property type="match status" value="1"/>
</dbReference>